<dbReference type="GO" id="GO:0004222">
    <property type="term" value="F:metalloendopeptidase activity"/>
    <property type="evidence" value="ECO:0007669"/>
    <property type="project" value="TreeGrafter"/>
</dbReference>
<dbReference type="InterPro" id="IPR011055">
    <property type="entry name" value="Dup_hybrid_motif"/>
</dbReference>
<dbReference type="SUPFAM" id="SSF51261">
    <property type="entry name" value="Duplicated hybrid motif"/>
    <property type="match status" value="1"/>
</dbReference>
<proteinExistence type="predicted"/>
<feature type="transmembrane region" description="Helical" evidence="2">
    <location>
        <begin position="47"/>
        <end position="69"/>
    </location>
</feature>
<evidence type="ECO:0000256" key="1">
    <source>
        <dbReference type="SAM" id="MobiDB-lite"/>
    </source>
</evidence>
<dbReference type="Pfam" id="PF01551">
    <property type="entry name" value="Peptidase_M23"/>
    <property type="match status" value="1"/>
</dbReference>
<feature type="compositionally biased region" description="Low complexity" evidence="1">
    <location>
        <begin position="430"/>
        <end position="455"/>
    </location>
</feature>
<dbReference type="Gene3D" id="2.70.70.10">
    <property type="entry name" value="Glucose Permease (Domain IIA)"/>
    <property type="match status" value="1"/>
</dbReference>
<feature type="compositionally biased region" description="Pro residues" evidence="1">
    <location>
        <begin position="456"/>
        <end position="467"/>
    </location>
</feature>
<feature type="compositionally biased region" description="Pro residues" evidence="1">
    <location>
        <begin position="329"/>
        <end position="359"/>
    </location>
</feature>
<feature type="compositionally biased region" description="Pro residues" evidence="1">
    <location>
        <begin position="368"/>
        <end position="429"/>
    </location>
</feature>
<dbReference type="AlphaFoldDB" id="A0A4Q9KEQ9"/>
<keyword evidence="5" id="KW-1185">Reference proteome</keyword>
<dbReference type="OrthoDB" id="1099523at2"/>
<comment type="caution">
    <text evidence="4">The sequence shown here is derived from an EMBL/GenBank/DDBJ whole genome shotgun (WGS) entry which is preliminary data.</text>
</comment>
<reference evidence="4 5" key="1">
    <citation type="submission" date="2019-01" db="EMBL/GenBank/DDBJ databases">
        <title>Lactibacter flavus gen. nov., sp. nov., a novel bacterium of the family Propionibacteriaceae isolated from raw milk and dairy products.</title>
        <authorList>
            <person name="Huptas C."/>
            <person name="Wenning M."/>
            <person name="Breitenwieser F."/>
            <person name="Doll E."/>
            <person name="Von Neubeck M."/>
            <person name="Busse H.-J."/>
            <person name="Scherer S."/>
        </authorList>
    </citation>
    <scope>NUCLEOTIDE SEQUENCE [LARGE SCALE GENOMIC DNA]</scope>
    <source>
        <strain evidence="4 5">KCTC 33808</strain>
    </source>
</reference>
<dbReference type="CDD" id="cd12797">
    <property type="entry name" value="M23_peptidase"/>
    <property type="match status" value="1"/>
</dbReference>
<keyword evidence="2" id="KW-0472">Membrane</keyword>
<dbReference type="PRINTS" id="PR01217">
    <property type="entry name" value="PRICHEXTENSN"/>
</dbReference>
<evidence type="ECO:0000313" key="4">
    <source>
        <dbReference type="EMBL" id="TBT85970.1"/>
    </source>
</evidence>
<evidence type="ECO:0000256" key="2">
    <source>
        <dbReference type="SAM" id="Phobius"/>
    </source>
</evidence>
<dbReference type="InterPro" id="IPR016047">
    <property type="entry name" value="M23ase_b-sheet_dom"/>
</dbReference>
<name>A0A4Q9KEQ9_9ACTN</name>
<keyword evidence="2" id="KW-1133">Transmembrane helix</keyword>
<dbReference type="Proteomes" id="UP000292373">
    <property type="component" value="Unassembled WGS sequence"/>
</dbReference>
<feature type="compositionally biased region" description="Polar residues" evidence="1">
    <location>
        <begin position="11"/>
        <end position="27"/>
    </location>
</feature>
<dbReference type="PANTHER" id="PTHR21666:SF270">
    <property type="entry name" value="MUREIN HYDROLASE ACTIVATOR ENVC"/>
    <property type="match status" value="1"/>
</dbReference>
<feature type="domain" description="M23ase beta-sheet core" evidence="3">
    <location>
        <begin position="191"/>
        <end position="289"/>
    </location>
</feature>
<evidence type="ECO:0000259" key="3">
    <source>
        <dbReference type="Pfam" id="PF01551"/>
    </source>
</evidence>
<feature type="region of interest" description="Disordered" evidence="1">
    <location>
        <begin position="302"/>
        <end position="467"/>
    </location>
</feature>
<evidence type="ECO:0000313" key="5">
    <source>
        <dbReference type="Proteomes" id="UP000292373"/>
    </source>
</evidence>
<sequence>MNRVGDDTRPTGFQPSPSRPTRGTSMQRAHGGPTPNRKRRRSRAAGVLAALTVSACLTVPFTGAAAQALSATPAPLPLTDIPTVADDIPSAFGLRGTAADWWSTEVASRAELVRNSTVEFGDASVEVPSGRTTAINGMLVPPMNLNLPFVFGVPGSPQSAPIESRYVSPVPGPVTSPFGPRFHPILHYVRSHNGVDMTAACGTPVVAMADGVVTRSANAGGYGLLIEIDHGTLDEDRMSSRSAHLSVLGVKVGQRVLKGQQIGLAGTTGLSTGCHLHFEVLINGAYVDPVAVLTGSPYVRLDTPMVTWTPGTRPSRPALPSLEELPLVPAKPTPKPTPSATPTPVPTPTPSPSTPPVKPPVTADPLPDATPSPTSPPPPRVTITPRPPVPSPTPEPTPEPEPQPEPTAAPSPQPAPTTPAAPAPTPAAPEPTASAAPEPTASAAPEPTASAAAPASPAPSSAPTPEA</sequence>
<dbReference type="EMBL" id="SDMQ01000004">
    <property type="protein sequence ID" value="TBT85970.1"/>
    <property type="molecule type" value="Genomic_DNA"/>
</dbReference>
<dbReference type="PANTHER" id="PTHR21666">
    <property type="entry name" value="PEPTIDASE-RELATED"/>
    <property type="match status" value="1"/>
</dbReference>
<protein>
    <submittedName>
        <fullName evidence="4">M23 family metallopeptidase</fullName>
    </submittedName>
</protein>
<keyword evidence="2" id="KW-0812">Transmembrane</keyword>
<organism evidence="4 5">
    <name type="scientific">Propioniciclava sinopodophylli</name>
    <dbReference type="NCBI Taxonomy" id="1837344"/>
    <lineage>
        <taxon>Bacteria</taxon>
        <taxon>Bacillati</taxon>
        <taxon>Actinomycetota</taxon>
        <taxon>Actinomycetes</taxon>
        <taxon>Propionibacteriales</taxon>
        <taxon>Propionibacteriaceae</taxon>
        <taxon>Propioniciclava</taxon>
    </lineage>
</organism>
<gene>
    <name evidence="4" type="ORF">ET989_05860</name>
</gene>
<feature type="region of interest" description="Disordered" evidence="1">
    <location>
        <begin position="1"/>
        <end position="44"/>
    </location>
</feature>
<dbReference type="InterPro" id="IPR050570">
    <property type="entry name" value="Cell_wall_metabolism_enzyme"/>
</dbReference>
<accession>A0A4Q9KEQ9</accession>